<protein>
    <submittedName>
        <fullName evidence="1">Uncharacterized protein</fullName>
    </submittedName>
</protein>
<proteinExistence type="predicted"/>
<evidence type="ECO:0000313" key="2">
    <source>
        <dbReference type="Proteomes" id="UP000325313"/>
    </source>
</evidence>
<organism evidence="1 2">
    <name type="scientific">Puccinia graminis f. sp. tritici</name>
    <dbReference type="NCBI Taxonomy" id="56615"/>
    <lineage>
        <taxon>Eukaryota</taxon>
        <taxon>Fungi</taxon>
        <taxon>Dikarya</taxon>
        <taxon>Basidiomycota</taxon>
        <taxon>Pucciniomycotina</taxon>
        <taxon>Pucciniomycetes</taxon>
        <taxon>Pucciniales</taxon>
        <taxon>Pucciniaceae</taxon>
        <taxon>Puccinia</taxon>
    </lineage>
</organism>
<name>A0A5B0LKR5_PUCGR</name>
<comment type="caution">
    <text evidence="1">The sequence shown here is derived from an EMBL/GenBank/DDBJ whole genome shotgun (WGS) entry which is preliminary data.</text>
</comment>
<dbReference type="AlphaFoldDB" id="A0A5B0LKR5"/>
<gene>
    <name evidence="1" type="ORF">PGTUg99_024387</name>
</gene>
<reference evidence="1 2" key="1">
    <citation type="submission" date="2019-05" db="EMBL/GenBank/DDBJ databases">
        <title>Emergence of the Ug99 lineage of the wheat stem rust pathogen through somatic hybridization.</title>
        <authorList>
            <person name="Li F."/>
            <person name="Upadhyaya N.M."/>
            <person name="Sperschneider J."/>
            <person name="Matny O."/>
            <person name="Nguyen-Phuc H."/>
            <person name="Mago R."/>
            <person name="Raley C."/>
            <person name="Miller M.E."/>
            <person name="Silverstein K.A.T."/>
            <person name="Henningsen E."/>
            <person name="Hirsch C.D."/>
            <person name="Visser B."/>
            <person name="Pretorius Z.A."/>
            <person name="Steffenson B.J."/>
            <person name="Schwessinger B."/>
            <person name="Dodds P.N."/>
            <person name="Figueroa M."/>
        </authorList>
    </citation>
    <scope>NUCLEOTIDE SEQUENCE [LARGE SCALE GENOMIC DNA]</scope>
    <source>
        <strain evidence="1 2">Ug99</strain>
    </source>
</reference>
<dbReference type="Proteomes" id="UP000325313">
    <property type="component" value="Unassembled WGS sequence"/>
</dbReference>
<sequence length="72" mass="7996">MPFDHPRTFGRTSPCTYGHLKTLGVYSRQVVCRPDTVLLKDVSSSLLIQVLRLRLVQAVVAGSVPSVGERWT</sequence>
<accession>A0A5B0LKR5</accession>
<dbReference type="EMBL" id="VDEP01000510">
    <property type="protein sequence ID" value="KAA1065467.1"/>
    <property type="molecule type" value="Genomic_DNA"/>
</dbReference>
<evidence type="ECO:0000313" key="1">
    <source>
        <dbReference type="EMBL" id="KAA1065467.1"/>
    </source>
</evidence>